<accession>A0A844LZQ1</accession>
<keyword evidence="7" id="KW-0406">Ion transport</keyword>
<keyword evidence="12" id="KW-1185">Reference proteome</keyword>
<evidence type="ECO:0000256" key="3">
    <source>
        <dbReference type="ARBA" id="ARBA00022449"/>
    </source>
</evidence>
<evidence type="ECO:0000256" key="8">
    <source>
        <dbReference type="ARBA" id="ARBA00023136"/>
    </source>
</evidence>
<keyword evidence="3" id="KW-0050">Antiport</keyword>
<feature type="transmembrane region" description="Helical" evidence="10">
    <location>
        <begin position="194"/>
        <end position="219"/>
    </location>
</feature>
<feature type="transmembrane region" description="Helical" evidence="10">
    <location>
        <begin position="282"/>
        <end position="304"/>
    </location>
</feature>
<evidence type="ECO:0000256" key="6">
    <source>
        <dbReference type="ARBA" id="ARBA00022989"/>
    </source>
</evidence>
<evidence type="ECO:0000256" key="5">
    <source>
        <dbReference type="ARBA" id="ARBA00022692"/>
    </source>
</evidence>
<feature type="transmembrane region" description="Helical" evidence="10">
    <location>
        <begin position="135"/>
        <end position="152"/>
    </location>
</feature>
<feature type="transmembrane region" description="Helical" evidence="10">
    <location>
        <begin position="325"/>
        <end position="343"/>
    </location>
</feature>
<dbReference type="RefSeq" id="WP_011960874.1">
    <property type="nucleotide sequence ID" value="NZ_WFKQ01000003.1"/>
</dbReference>
<dbReference type="AlphaFoldDB" id="A0A844LZQ1"/>
<organism evidence="11 12">
    <name type="scientific">Psychrobacter sanguinis</name>
    <dbReference type="NCBI Taxonomy" id="861445"/>
    <lineage>
        <taxon>Bacteria</taxon>
        <taxon>Pseudomonadati</taxon>
        <taxon>Pseudomonadota</taxon>
        <taxon>Gammaproteobacteria</taxon>
        <taxon>Moraxellales</taxon>
        <taxon>Moraxellaceae</taxon>
        <taxon>Psychrobacter</taxon>
    </lineage>
</organism>
<protein>
    <recommendedName>
        <fullName evidence="9">Multidrug-efflux transporter</fullName>
    </recommendedName>
</protein>
<feature type="transmembrane region" description="Helical" evidence="10">
    <location>
        <begin position="59"/>
        <end position="78"/>
    </location>
</feature>
<dbReference type="GO" id="GO:0006811">
    <property type="term" value="P:monoatomic ion transport"/>
    <property type="evidence" value="ECO:0007669"/>
    <property type="project" value="UniProtKB-KW"/>
</dbReference>
<dbReference type="InterPro" id="IPR050222">
    <property type="entry name" value="MATE_MdtK"/>
</dbReference>
<gene>
    <name evidence="11" type="ORF">GB996_05210</name>
</gene>
<comment type="caution">
    <text evidence="11">The sequence shown here is derived from an EMBL/GenBank/DDBJ whole genome shotgun (WGS) entry which is preliminary data.</text>
</comment>
<sequence>MLSNLSFSEFKQHSLRLGTLVLPILITQFCQAALGVVDALMAGGVSALDLAAVSIGSGIWLPLFLLATGTLIATTPLIGEKMGEKLPHHVPHITQQSLWAALFIGAIGLVVVSFTPNILGPMGVPADIQPKAAQYLRFVAWGFPAIACYAVLRSYCEALGRPEPVTIISLIGLFINIPINYIFIHGLFGMPELGGAGCGLATACVLWINVILLSIYLFFSKHTTFDETRFFYNFAKPDRQQIGKLFRLGVPIGISIFFEASLFSLASIVISPLGAVAVASHQVALAVTSQLFMIPMSVAMGLTIMVSNRYGEKNWLALQQVQRTGLIWTVGIALVSMLGVWLFRENLADAFTDNPAVKAQAMYLLLFAIAYQLVDGWQVNIAGILRGMQDTQVPMWITLFCYWLVALPLGTYLVRYTDTGAQGFWMALVTGLSLSSVLLTLRLIYRQRQVLSIPAR</sequence>
<dbReference type="Proteomes" id="UP000442109">
    <property type="component" value="Unassembled WGS sequence"/>
</dbReference>
<dbReference type="OrthoDB" id="9780160at2"/>
<dbReference type="NCBIfam" id="TIGR00797">
    <property type="entry name" value="matE"/>
    <property type="match status" value="1"/>
</dbReference>
<keyword evidence="8 10" id="KW-0472">Membrane</keyword>
<keyword evidence="2" id="KW-0813">Transport</keyword>
<keyword evidence="4" id="KW-1003">Cell membrane</keyword>
<dbReference type="CDD" id="cd13131">
    <property type="entry name" value="MATE_NorM_like"/>
    <property type="match status" value="1"/>
</dbReference>
<feature type="transmembrane region" description="Helical" evidence="10">
    <location>
        <begin position="397"/>
        <end position="417"/>
    </location>
</feature>
<feature type="transmembrane region" description="Helical" evidence="10">
    <location>
        <begin position="363"/>
        <end position="385"/>
    </location>
</feature>
<evidence type="ECO:0000256" key="9">
    <source>
        <dbReference type="ARBA" id="ARBA00031636"/>
    </source>
</evidence>
<dbReference type="GO" id="GO:0042910">
    <property type="term" value="F:xenobiotic transmembrane transporter activity"/>
    <property type="evidence" value="ECO:0007669"/>
    <property type="project" value="InterPro"/>
</dbReference>
<keyword evidence="6 10" id="KW-1133">Transmembrane helix</keyword>
<evidence type="ECO:0000256" key="1">
    <source>
        <dbReference type="ARBA" id="ARBA00004429"/>
    </source>
</evidence>
<feature type="transmembrane region" description="Helical" evidence="10">
    <location>
        <begin position="164"/>
        <end position="188"/>
    </location>
</feature>
<feature type="transmembrane region" description="Helical" evidence="10">
    <location>
        <begin position="245"/>
        <end position="270"/>
    </location>
</feature>
<comment type="subcellular location">
    <subcellularLocation>
        <location evidence="1">Cell inner membrane</location>
        <topology evidence="1">Multi-pass membrane protein</topology>
    </subcellularLocation>
</comment>
<keyword evidence="5 10" id="KW-0812">Transmembrane</keyword>
<dbReference type="GO" id="GO:0015297">
    <property type="term" value="F:antiporter activity"/>
    <property type="evidence" value="ECO:0007669"/>
    <property type="project" value="UniProtKB-KW"/>
</dbReference>
<evidence type="ECO:0000313" key="12">
    <source>
        <dbReference type="Proteomes" id="UP000442109"/>
    </source>
</evidence>
<evidence type="ECO:0000256" key="7">
    <source>
        <dbReference type="ARBA" id="ARBA00023065"/>
    </source>
</evidence>
<dbReference type="Pfam" id="PF01554">
    <property type="entry name" value="MatE"/>
    <property type="match status" value="2"/>
</dbReference>
<name>A0A844LZQ1_9GAMM</name>
<dbReference type="InterPro" id="IPR002528">
    <property type="entry name" value="MATE_fam"/>
</dbReference>
<dbReference type="InterPro" id="IPR048279">
    <property type="entry name" value="MdtK-like"/>
</dbReference>
<dbReference type="GO" id="GO:0005886">
    <property type="term" value="C:plasma membrane"/>
    <property type="evidence" value="ECO:0007669"/>
    <property type="project" value="UniProtKB-SubCell"/>
</dbReference>
<proteinExistence type="predicted"/>
<feature type="transmembrane region" description="Helical" evidence="10">
    <location>
        <begin position="98"/>
        <end position="115"/>
    </location>
</feature>
<dbReference type="PIRSF" id="PIRSF006603">
    <property type="entry name" value="DinF"/>
    <property type="match status" value="1"/>
</dbReference>
<evidence type="ECO:0000256" key="4">
    <source>
        <dbReference type="ARBA" id="ARBA00022475"/>
    </source>
</evidence>
<reference evidence="11 12" key="1">
    <citation type="journal article" date="2019" name="PLoS ONE">
        <title>Pup mortality in New Zealand sea lions (Phocarctos hookeri) at Enderby Island, Auckland Islands, 2013-18.</title>
        <authorList>
            <person name="Michael S.A."/>
            <person name="Hayman D.T.S."/>
            <person name="Gray R."/>
            <person name="Zhang J."/>
            <person name="Rogers L."/>
            <person name="Roe W.D."/>
        </authorList>
    </citation>
    <scope>NUCLEOTIDE SEQUENCE [LARGE SCALE GENOMIC DNA]</scope>
    <source>
        <strain evidence="11 12">SM868</strain>
    </source>
</reference>
<dbReference type="EMBL" id="WFKQ01000003">
    <property type="protein sequence ID" value="MUG32189.1"/>
    <property type="molecule type" value="Genomic_DNA"/>
</dbReference>
<dbReference type="PANTHER" id="PTHR43298:SF2">
    <property type="entry name" value="FMN_FAD EXPORTER YEEO-RELATED"/>
    <property type="match status" value="1"/>
</dbReference>
<dbReference type="PANTHER" id="PTHR43298">
    <property type="entry name" value="MULTIDRUG RESISTANCE PROTEIN NORM-RELATED"/>
    <property type="match status" value="1"/>
</dbReference>
<evidence type="ECO:0000313" key="11">
    <source>
        <dbReference type="EMBL" id="MUG32189.1"/>
    </source>
</evidence>
<evidence type="ECO:0000256" key="10">
    <source>
        <dbReference type="SAM" id="Phobius"/>
    </source>
</evidence>
<feature type="transmembrane region" description="Helical" evidence="10">
    <location>
        <begin position="423"/>
        <end position="445"/>
    </location>
</feature>
<evidence type="ECO:0000256" key="2">
    <source>
        <dbReference type="ARBA" id="ARBA00022448"/>
    </source>
</evidence>